<dbReference type="GO" id="GO:0000978">
    <property type="term" value="F:RNA polymerase II cis-regulatory region sequence-specific DNA binding"/>
    <property type="evidence" value="ECO:0007669"/>
    <property type="project" value="TreeGrafter"/>
</dbReference>
<dbReference type="FunFam" id="3.30.160.60:FF:002343">
    <property type="entry name" value="Zinc finger protein 33A"/>
    <property type="match status" value="1"/>
</dbReference>
<dbReference type="PANTHER" id="PTHR23235:SF178">
    <property type="entry name" value="C2H2-TYPE DOMAIN-CONTAINING PROTEIN-RELATED"/>
    <property type="match status" value="1"/>
</dbReference>
<name>A0A8C7Y730_9TELE</name>
<evidence type="ECO:0000313" key="7">
    <source>
        <dbReference type="Ensembl" id="ENSOSIP00000023201.1"/>
    </source>
</evidence>
<dbReference type="Gene3D" id="3.30.160.60">
    <property type="entry name" value="Classic Zinc Finger"/>
    <property type="match status" value="2"/>
</dbReference>
<dbReference type="Pfam" id="PF13465">
    <property type="entry name" value="zf-H2C2_2"/>
    <property type="match status" value="1"/>
</dbReference>
<keyword evidence="4" id="KW-0862">Zinc</keyword>
<organism evidence="7 8">
    <name type="scientific">Oryzias sinensis</name>
    <name type="common">Chinese medaka</name>
    <dbReference type="NCBI Taxonomy" id="183150"/>
    <lineage>
        <taxon>Eukaryota</taxon>
        <taxon>Metazoa</taxon>
        <taxon>Chordata</taxon>
        <taxon>Craniata</taxon>
        <taxon>Vertebrata</taxon>
        <taxon>Euteleostomi</taxon>
        <taxon>Actinopterygii</taxon>
        <taxon>Neopterygii</taxon>
        <taxon>Teleostei</taxon>
        <taxon>Neoteleostei</taxon>
        <taxon>Acanthomorphata</taxon>
        <taxon>Ovalentaria</taxon>
        <taxon>Atherinomorphae</taxon>
        <taxon>Beloniformes</taxon>
        <taxon>Adrianichthyidae</taxon>
        <taxon>Oryziinae</taxon>
        <taxon>Oryzias</taxon>
    </lineage>
</organism>
<keyword evidence="8" id="KW-1185">Reference proteome</keyword>
<accession>A0A8C7Y730</accession>
<keyword evidence="1" id="KW-0479">Metal-binding</keyword>
<feature type="domain" description="C2H2-type" evidence="6">
    <location>
        <begin position="36"/>
        <end position="62"/>
    </location>
</feature>
<evidence type="ECO:0000256" key="3">
    <source>
        <dbReference type="ARBA" id="ARBA00022771"/>
    </source>
</evidence>
<evidence type="ECO:0000256" key="4">
    <source>
        <dbReference type="ARBA" id="ARBA00022833"/>
    </source>
</evidence>
<dbReference type="GeneTree" id="ENSGT01150000286977"/>
<dbReference type="InterPro" id="IPR036236">
    <property type="entry name" value="Znf_C2H2_sf"/>
</dbReference>
<evidence type="ECO:0000313" key="8">
    <source>
        <dbReference type="Proteomes" id="UP000694383"/>
    </source>
</evidence>
<evidence type="ECO:0000256" key="2">
    <source>
        <dbReference type="ARBA" id="ARBA00022737"/>
    </source>
</evidence>
<dbReference type="PROSITE" id="PS00028">
    <property type="entry name" value="ZINC_FINGER_C2H2_1"/>
    <property type="match status" value="1"/>
</dbReference>
<dbReference type="Proteomes" id="UP000694383">
    <property type="component" value="Unplaced"/>
</dbReference>
<evidence type="ECO:0000256" key="1">
    <source>
        <dbReference type="ARBA" id="ARBA00022723"/>
    </source>
</evidence>
<keyword evidence="2" id="KW-0677">Repeat</keyword>
<protein>
    <recommendedName>
        <fullName evidence="6">C2H2-type domain-containing protein</fullName>
    </recommendedName>
</protein>
<keyword evidence="3 5" id="KW-0863">Zinc-finger</keyword>
<dbReference type="PROSITE" id="PS50157">
    <property type="entry name" value="ZINC_FINGER_C2H2_2"/>
    <property type="match status" value="1"/>
</dbReference>
<dbReference type="InterPro" id="IPR013087">
    <property type="entry name" value="Znf_C2H2_type"/>
</dbReference>
<dbReference type="GO" id="GO:0000981">
    <property type="term" value="F:DNA-binding transcription factor activity, RNA polymerase II-specific"/>
    <property type="evidence" value="ECO:0007669"/>
    <property type="project" value="TreeGrafter"/>
</dbReference>
<reference evidence="7" key="1">
    <citation type="submission" date="2025-08" db="UniProtKB">
        <authorList>
            <consortium name="Ensembl"/>
        </authorList>
    </citation>
    <scope>IDENTIFICATION</scope>
</reference>
<proteinExistence type="predicted"/>
<evidence type="ECO:0000259" key="6">
    <source>
        <dbReference type="PROSITE" id="PS50157"/>
    </source>
</evidence>
<dbReference type="GO" id="GO:0008270">
    <property type="term" value="F:zinc ion binding"/>
    <property type="evidence" value="ECO:0007669"/>
    <property type="project" value="UniProtKB-KW"/>
</dbReference>
<dbReference type="Ensembl" id="ENSOSIT00000024501.1">
    <property type="protein sequence ID" value="ENSOSIP00000023201.1"/>
    <property type="gene ID" value="ENSOSIG00000012198.1"/>
</dbReference>
<sequence>MRTHTGQKLFPCTEYNTSFSETLKRHMKTHTGEKPFSCIECKKRFYQRSNLQKHMKTHTGEP</sequence>
<dbReference type="SMART" id="SM00355">
    <property type="entry name" value="ZnF_C2H2"/>
    <property type="match status" value="2"/>
</dbReference>
<evidence type="ECO:0000256" key="5">
    <source>
        <dbReference type="PROSITE-ProRule" id="PRU00042"/>
    </source>
</evidence>
<dbReference type="PANTHER" id="PTHR23235">
    <property type="entry name" value="KRUEPPEL-LIKE TRANSCRIPTION FACTOR"/>
    <property type="match status" value="1"/>
</dbReference>
<dbReference type="AlphaFoldDB" id="A0A8C7Y730"/>
<reference evidence="7" key="2">
    <citation type="submission" date="2025-09" db="UniProtKB">
        <authorList>
            <consortium name="Ensembl"/>
        </authorList>
    </citation>
    <scope>IDENTIFICATION</scope>
</reference>
<dbReference type="SUPFAM" id="SSF57667">
    <property type="entry name" value="beta-beta-alpha zinc fingers"/>
    <property type="match status" value="1"/>
</dbReference>